<evidence type="ECO:0000313" key="3">
    <source>
        <dbReference type="EMBL" id="MFD1167299.1"/>
    </source>
</evidence>
<dbReference type="RefSeq" id="WP_380898554.1">
    <property type="nucleotide sequence ID" value="NZ_JBHTKY010000035.1"/>
</dbReference>
<evidence type="ECO:0000313" key="4">
    <source>
        <dbReference type="Proteomes" id="UP001597205"/>
    </source>
</evidence>
<organism evidence="3 4">
    <name type="scientific">Sphingobacterium daejeonense</name>
    <dbReference type="NCBI Taxonomy" id="371142"/>
    <lineage>
        <taxon>Bacteria</taxon>
        <taxon>Pseudomonadati</taxon>
        <taxon>Bacteroidota</taxon>
        <taxon>Sphingobacteriia</taxon>
        <taxon>Sphingobacteriales</taxon>
        <taxon>Sphingobacteriaceae</taxon>
        <taxon>Sphingobacterium</taxon>
    </lineage>
</organism>
<dbReference type="Proteomes" id="UP001597205">
    <property type="component" value="Unassembled WGS sequence"/>
</dbReference>
<dbReference type="Gene3D" id="3.30.530.20">
    <property type="match status" value="1"/>
</dbReference>
<evidence type="ECO:0000256" key="1">
    <source>
        <dbReference type="ARBA" id="ARBA00006817"/>
    </source>
</evidence>
<dbReference type="EMBL" id="JBHTKY010000035">
    <property type="protein sequence ID" value="MFD1167299.1"/>
    <property type="molecule type" value="Genomic_DNA"/>
</dbReference>
<dbReference type="Pfam" id="PF08327">
    <property type="entry name" value="AHSA1"/>
    <property type="match status" value="1"/>
</dbReference>
<reference evidence="4" key="1">
    <citation type="journal article" date="2019" name="Int. J. Syst. Evol. Microbiol.">
        <title>The Global Catalogue of Microorganisms (GCM) 10K type strain sequencing project: providing services to taxonomists for standard genome sequencing and annotation.</title>
        <authorList>
            <consortium name="The Broad Institute Genomics Platform"/>
            <consortium name="The Broad Institute Genome Sequencing Center for Infectious Disease"/>
            <person name="Wu L."/>
            <person name="Ma J."/>
        </authorList>
    </citation>
    <scope>NUCLEOTIDE SEQUENCE [LARGE SCALE GENOMIC DNA]</scope>
    <source>
        <strain evidence="4">CCUG 52468</strain>
    </source>
</reference>
<gene>
    <name evidence="3" type="ORF">ACFQ2C_17000</name>
</gene>
<proteinExistence type="inferred from homology"/>
<feature type="domain" description="Activator of Hsp90 ATPase homologue 1/2-like C-terminal" evidence="2">
    <location>
        <begin position="15"/>
        <end position="140"/>
    </location>
</feature>
<name>A0ABW3RQC0_9SPHI</name>
<sequence>MNKNLIASSKINIKSTPEKVWDILTNPVKIKEYLFGTEVITDWEIGSPIIFQGEYDGQQYKDKGNVIENKKNELLKYDYWSGFSGLEDKPENYSLVTYKIENLDDNSVNFIWHQQGFSSEEGKCHTEEGLKAMLEKIKELGEK</sequence>
<dbReference type="InterPro" id="IPR023393">
    <property type="entry name" value="START-like_dom_sf"/>
</dbReference>
<accession>A0ABW3RQC0</accession>
<keyword evidence="4" id="KW-1185">Reference proteome</keyword>
<protein>
    <submittedName>
        <fullName evidence="3">SRPBCC domain-containing protein</fullName>
    </submittedName>
</protein>
<dbReference type="InterPro" id="IPR013538">
    <property type="entry name" value="ASHA1/2-like_C"/>
</dbReference>
<comment type="similarity">
    <text evidence="1">Belongs to the AHA1 family.</text>
</comment>
<dbReference type="SUPFAM" id="SSF55961">
    <property type="entry name" value="Bet v1-like"/>
    <property type="match status" value="1"/>
</dbReference>
<comment type="caution">
    <text evidence="3">The sequence shown here is derived from an EMBL/GenBank/DDBJ whole genome shotgun (WGS) entry which is preliminary data.</text>
</comment>
<evidence type="ECO:0000259" key="2">
    <source>
        <dbReference type="Pfam" id="PF08327"/>
    </source>
</evidence>